<dbReference type="RefSeq" id="WP_268042392.1">
    <property type="nucleotide sequence ID" value="NZ_CP104064.1"/>
</dbReference>
<dbReference type="Pfam" id="PF00378">
    <property type="entry name" value="ECH_1"/>
    <property type="match status" value="1"/>
</dbReference>
<dbReference type="EMBL" id="CP104064">
    <property type="protein sequence ID" value="WAH35295.1"/>
    <property type="molecule type" value="Genomic_DNA"/>
</dbReference>
<sequence>MDNLLIQDAQGVRILTLNRPDRLNAFDDGLSSNLIQALNDASRDDDVRVVIITGRGRGFSSGLDLSTFTNGDLSPTSRFGRLDELEWVGRLIESVVHNDKPIIAAINGVAAGAGLSLALACDFRFMSEEAKLTTGYIRRALSPDAGMTYFLPRLVGHTKAMELILTGRDVDAAEADRLGLLNQVVEGSQLLETVQAFARELASGPPIAMTLSKRLVYSSYDTPLVPQLKNELAFIRQCFGTDDVREGIQAMMEKRKPNFQGR</sequence>
<accession>A0ABY6YXF5</accession>
<dbReference type="Proteomes" id="UP001164803">
    <property type="component" value="Chromosome"/>
</dbReference>
<dbReference type="CDD" id="cd06558">
    <property type="entry name" value="crotonase-like"/>
    <property type="match status" value="1"/>
</dbReference>
<dbReference type="InterPro" id="IPR029045">
    <property type="entry name" value="ClpP/crotonase-like_dom_sf"/>
</dbReference>
<evidence type="ECO:0000256" key="1">
    <source>
        <dbReference type="ARBA" id="ARBA00005254"/>
    </source>
</evidence>
<gene>
    <name evidence="3" type="ORF">NZD86_13355</name>
</gene>
<dbReference type="InterPro" id="IPR001753">
    <property type="entry name" value="Enoyl-CoA_hydra/iso"/>
</dbReference>
<dbReference type="Gene3D" id="3.90.226.10">
    <property type="entry name" value="2-enoyl-CoA Hydratase, Chain A, domain 1"/>
    <property type="match status" value="1"/>
</dbReference>
<evidence type="ECO:0000313" key="4">
    <source>
        <dbReference type="Proteomes" id="UP001164803"/>
    </source>
</evidence>
<proteinExistence type="inferred from homology"/>
<reference evidence="3" key="1">
    <citation type="submission" date="2022-08" db="EMBL/GenBank/DDBJ databases">
        <title>Alicyclobacillus dauci DSM2870, complete genome.</title>
        <authorList>
            <person name="Wang Q."/>
            <person name="Cai R."/>
            <person name="Wang Z."/>
        </authorList>
    </citation>
    <scope>NUCLEOTIDE SEQUENCE</scope>
    <source>
        <strain evidence="3">DSM 28700</strain>
    </source>
</reference>
<evidence type="ECO:0000256" key="2">
    <source>
        <dbReference type="RuleBase" id="RU003707"/>
    </source>
</evidence>
<dbReference type="PROSITE" id="PS00166">
    <property type="entry name" value="ENOYL_COA_HYDRATASE"/>
    <property type="match status" value="1"/>
</dbReference>
<name>A0ABY6YXF5_9BACL</name>
<dbReference type="InterPro" id="IPR018376">
    <property type="entry name" value="Enoyl-CoA_hyd/isom_CS"/>
</dbReference>
<dbReference type="PANTHER" id="PTHR11941">
    <property type="entry name" value="ENOYL-COA HYDRATASE-RELATED"/>
    <property type="match status" value="1"/>
</dbReference>
<comment type="similarity">
    <text evidence="1 2">Belongs to the enoyl-CoA hydratase/isomerase family.</text>
</comment>
<dbReference type="SUPFAM" id="SSF52096">
    <property type="entry name" value="ClpP/crotonase"/>
    <property type="match status" value="1"/>
</dbReference>
<dbReference type="PANTHER" id="PTHR11941:SF133">
    <property type="entry name" value="1,2-EPOXYPHENYLACETYL-COA ISOMERASE"/>
    <property type="match status" value="1"/>
</dbReference>
<organism evidence="3 4">
    <name type="scientific">Alicyclobacillus dauci</name>
    <dbReference type="NCBI Taxonomy" id="1475485"/>
    <lineage>
        <taxon>Bacteria</taxon>
        <taxon>Bacillati</taxon>
        <taxon>Bacillota</taxon>
        <taxon>Bacilli</taxon>
        <taxon>Bacillales</taxon>
        <taxon>Alicyclobacillaceae</taxon>
        <taxon>Alicyclobacillus</taxon>
    </lineage>
</organism>
<keyword evidence="4" id="KW-1185">Reference proteome</keyword>
<protein>
    <submittedName>
        <fullName evidence="3">Enoyl-CoA hydratase</fullName>
    </submittedName>
</protein>
<evidence type="ECO:0000313" key="3">
    <source>
        <dbReference type="EMBL" id="WAH35295.1"/>
    </source>
</evidence>